<feature type="domain" description="TNase-like" evidence="5">
    <location>
        <begin position="32"/>
        <end position="153"/>
    </location>
</feature>
<dbReference type="PROSITE" id="PS01123">
    <property type="entry name" value="TNASE_1"/>
    <property type="match status" value="1"/>
</dbReference>
<dbReference type="KEGG" id="dmp:FAK_01920"/>
<dbReference type="PROSITE" id="PS50830">
    <property type="entry name" value="TNASE_3"/>
    <property type="match status" value="1"/>
</dbReference>
<keyword evidence="2 6" id="KW-0255">Endonuclease</keyword>
<dbReference type="InterPro" id="IPR002071">
    <property type="entry name" value="Thermonucl_AS"/>
</dbReference>
<dbReference type="SUPFAM" id="SSF50199">
    <property type="entry name" value="Staphylococcal nuclease"/>
    <property type="match status" value="1"/>
</dbReference>
<reference evidence="7" key="1">
    <citation type="journal article" date="2023" name="Arch. Microbiol.">
        <title>Desulfoferula mesophilus gen. nov. sp. nov., a mesophilic sulfate-reducing bacterium isolated from a brackish lake sediment.</title>
        <authorList>
            <person name="Watanabe T."/>
            <person name="Yabe T."/>
            <person name="Tsuji J.M."/>
            <person name="Fukui M."/>
        </authorList>
    </citation>
    <scope>NUCLEOTIDE SEQUENCE [LARGE SCALE GENOMIC DNA]</scope>
    <source>
        <strain evidence="7">12FAK</strain>
    </source>
</reference>
<keyword evidence="1" id="KW-0540">Nuclease</keyword>
<dbReference type="SMART" id="SM00318">
    <property type="entry name" value="SNc"/>
    <property type="match status" value="1"/>
</dbReference>
<protein>
    <submittedName>
        <fullName evidence="6">Endonuclease</fullName>
    </submittedName>
</protein>
<dbReference type="InterPro" id="IPR035437">
    <property type="entry name" value="SNase_OB-fold_sf"/>
</dbReference>
<evidence type="ECO:0000256" key="3">
    <source>
        <dbReference type="ARBA" id="ARBA00022801"/>
    </source>
</evidence>
<dbReference type="InterPro" id="IPR016071">
    <property type="entry name" value="Staphylococal_nuclease_OB-fold"/>
</dbReference>
<name>A0AAU9E7L6_9BACT</name>
<evidence type="ECO:0000313" key="6">
    <source>
        <dbReference type="EMBL" id="BEQ13126.1"/>
    </source>
</evidence>
<dbReference type="EMBL" id="AP028679">
    <property type="protein sequence ID" value="BEQ13126.1"/>
    <property type="molecule type" value="Genomic_DNA"/>
</dbReference>
<dbReference type="GO" id="GO:0003676">
    <property type="term" value="F:nucleic acid binding"/>
    <property type="evidence" value="ECO:0007669"/>
    <property type="project" value="InterPro"/>
</dbReference>
<evidence type="ECO:0000256" key="1">
    <source>
        <dbReference type="ARBA" id="ARBA00022722"/>
    </source>
</evidence>
<dbReference type="PANTHER" id="PTHR12302:SF3">
    <property type="entry name" value="SERINE_THREONINE-PROTEIN KINASE 31"/>
    <property type="match status" value="1"/>
</dbReference>
<dbReference type="GO" id="GO:0016787">
    <property type="term" value="F:hydrolase activity"/>
    <property type="evidence" value="ECO:0007669"/>
    <property type="project" value="UniProtKB-KW"/>
</dbReference>
<organism evidence="6 7">
    <name type="scientific">Desulfoferula mesophila</name>
    <dbReference type="NCBI Taxonomy" id="3058419"/>
    <lineage>
        <taxon>Bacteria</taxon>
        <taxon>Pseudomonadati</taxon>
        <taxon>Thermodesulfobacteriota</taxon>
        <taxon>Desulfarculia</taxon>
        <taxon>Desulfarculales</taxon>
        <taxon>Desulfarculaceae</taxon>
        <taxon>Desulfoferula</taxon>
    </lineage>
</organism>
<dbReference type="Proteomes" id="UP001366166">
    <property type="component" value="Chromosome"/>
</dbReference>
<sequence>MIRGTKAIKFDTTTYLAVLLFVISGLAWASPPAWTGKLVGVSDGDTITVMRDGRGVKVRLAEIDSPEKRQPYGQAPKRFTSDLCFGMVVTVKPPTTDRYGRVVAHVRIPDGRNLNEELVRAGLAWQYKRYSKSAKLAALEAEARKAKRGLWSEPNPVPPWEWRKAR</sequence>
<gene>
    <name evidence="6" type="ORF">FAK_01920</name>
</gene>
<dbReference type="RefSeq" id="WP_338604467.1">
    <property type="nucleotide sequence ID" value="NZ_AP028679.1"/>
</dbReference>
<dbReference type="AlphaFoldDB" id="A0AAU9E7L6"/>
<evidence type="ECO:0000256" key="2">
    <source>
        <dbReference type="ARBA" id="ARBA00022759"/>
    </source>
</evidence>
<keyword evidence="7" id="KW-1185">Reference proteome</keyword>
<evidence type="ECO:0000313" key="7">
    <source>
        <dbReference type="Proteomes" id="UP001366166"/>
    </source>
</evidence>
<dbReference type="Gene3D" id="2.40.50.90">
    <property type="match status" value="1"/>
</dbReference>
<dbReference type="Pfam" id="PF00565">
    <property type="entry name" value="SNase"/>
    <property type="match status" value="1"/>
</dbReference>
<keyword evidence="3" id="KW-0378">Hydrolase</keyword>
<evidence type="ECO:0000256" key="4">
    <source>
        <dbReference type="SAM" id="MobiDB-lite"/>
    </source>
</evidence>
<evidence type="ECO:0000259" key="5">
    <source>
        <dbReference type="PROSITE" id="PS50830"/>
    </source>
</evidence>
<accession>A0AAU9E7L6</accession>
<dbReference type="PANTHER" id="PTHR12302">
    <property type="entry name" value="EBNA2 BINDING PROTEIN P100"/>
    <property type="match status" value="1"/>
</dbReference>
<dbReference type="GO" id="GO:0004519">
    <property type="term" value="F:endonuclease activity"/>
    <property type="evidence" value="ECO:0007669"/>
    <property type="project" value="UniProtKB-KW"/>
</dbReference>
<proteinExistence type="predicted"/>
<feature type="region of interest" description="Disordered" evidence="4">
    <location>
        <begin position="146"/>
        <end position="166"/>
    </location>
</feature>